<dbReference type="PROSITE" id="PS51228">
    <property type="entry name" value="ACB_2"/>
    <property type="match status" value="1"/>
</dbReference>
<feature type="compositionally biased region" description="Acidic residues" evidence="2">
    <location>
        <begin position="204"/>
        <end position="215"/>
    </location>
</feature>
<sequence length="359" mass="41927">MSDSVGTYHPDPVGHRVFVHALNTVKKIPRTGSARPPPADRLKLYGLYKQSMEGDVEGVMDRPEGDSPEVQAEREKWDAWYSQRGLTRTEAKRRYITTLIETMHRYASQTAEARELISELEFVWDQIKSNPSSSSSSSPLRTATVPMVPQMQQPNYGSISGRLGRSSRDDDDEDMRVGPGRDSRLRVLSPVSQPDEAYVRRDYDQEDDEDEDEEYQEARDGPYDEEDDENVSNDGLRQPREIGGVADSGEIYHRKWRRRVEQALTKMTAEVAALREQMETRAIHHRRRSNLWRWFTWFIWVIVRQILWDMAILAGILIWMRLKGDRRVEEKLKVGWAEVKKRLLRLRFLTRLRRMPSLP</sequence>
<dbReference type="EMBL" id="BAUL01000112">
    <property type="protein sequence ID" value="GAD95045.1"/>
    <property type="molecule type" value="Genomic_DNA"/>
</dbReference>
<evidence type="ECO:0000256" key="3">
    <source>
        <dbReference type="SAM" id="Phobius"/>
    </source>
</evidence>
<dbReference type="AlphaFoldDB" id="V5HYI7"/>
<gene>
    <name evidence="5" type="ORF">PVAR5_3682</name>
</gene>
<evidence type="ECO:0000313" key="6">
    <source>
        <dbReference type="Proteomes" id="UP000018001"/>
    </source>
</evidence>
<comment type="caution">
    <text evidence="5">The sequence shown here is derived from an EMBL/GenBank/DDBJ whole genome shotgun (WGS) entry which is preliminary data.</text>
</comment>
<dbReference type="GO" id="GO:0000062">
    <property type="term" value="F:fatty-acyl-CoA binding"/>
    <property type="evidence" value="ECO:0007669"/>
    <property type="project" value="InterPro"/>
</dbReference>
<dbReference type="Pfam" id="PF00887">
    <property type="entry name" value="ACBP"/>
    <property type="match status" value="1"/>
</dbReference>
<feature type="region of interest" description="Disordered" evidence="2">
    <location>
        <begin position="128"/>
        <end position="242"/>
    </location>
</feature>
<reference evidence="6" key="1">
    <citation type="journal article" date="2014" name="Genome Announc.">
        <title>Draft genome sequence of the formaldehyde-resistant fungus Byssochlamys spectabilis No. 5 (anamorph Paecilomyces variotii No. 5) (NBRC109023).</title>
        <authorList>
            <person name="Oka T."/>
            <person name="Ekino K."/>
            <person name="Fukuda K."/>
            <person name="Nomura Y."/>
        </authorList>
    </citation>
    <scope>NUCLEOTIDE SEQUENCE [LARGE SCALE GENOMIC DNA]</scope>
    <source>
        <strain evidence="6">No. 5 / NBRC 109023</strain>
    </source>
</reference>
<dbReference type="InterPro" id="IPR014352">
    <property type="entry name" value="FERM/acyl-CoA-bd_prot_sf"/>
</dbReference>
<keyword evidence="3" id="KW-0472">Membrane</keyword>
<keyword evidence="3" id="KW-0812">Transmembrane</keyword>
<dbReference type="Proteomes" id="UP000018001">
    <property type="component" value="Unassembled WGS sequence"/>
</dbReference>
<evidence type="ECO:0000313" key="5">
    <source>
        <dbReference type="EMBL" id="GAD95045.1"/>
    </source>
</evidence>
<dbReference type="SUPFAM" id="SSF47027">
    <property type="entry name" value="Acyl-CoA binding protein"/>
    <property type="match status" value="1"/>
</dbReference>
<dbReference type="InterPro" id="IPR000582">
    <property type="entry name" value="Acyl-CoA-binding_protein"/>
</dbReference>
<evidence type="ECO:0000256" key="1">
    <source>
        <dbReference type="ARBA" id="ARBA00023121"/>
    </source>
</evidence>
<dbReference type="PANTHER" id="PTHR23310">
    <property type="entry name" value="ACYL-COA-BINDING PROTEIN, ACBP"/>
    <property type="match status" value="1"/>
</dbReference>
<protein>
    <submittedName>
        <fullName evidence="5">Acyl CoA binding protein, putative</fullName>
    </submittedName>
</protein>
<proteinExistence type="predicted"/>
<name>V5HYI7_BYSSN</name>
<dbReference type="Gene3D" id="1.20.80.10">
    <property type="match status" value="1"/>
</dbReference>
<dbReference type="PANTHER" id="PTHR23310:SF133">
    <property type="entry name" value="COA BINDING PROTEIN, PUTATIVE (AFU_ORTHOLOGUE AFUA_1G12300)-RELATED"/>
    <property type="match status" value="1"/>
</dbReference>
<dbReference type="eggNOG" id="KOG0817">
    <property type="taxonomic scope" value="Eukaryota"/>
</dbReference>
<feature type="transmembrane region" description="Helical" evidence="3">
    <location>
        <begin position="294"/>
        <end position="319"/>
    </location>
</feature>
<feature type="domain" description="ACB" evidence="4">
    <location>
        <begin position="14"/>
        <end position="108"/>
    </location>
</feature>
<dbReference type="GO" id="GO:0006631">
    <property type="term" value="P:fatty acid metabolic process"/>
    <property type="evidence" value="ECO:0007669"/>
    <property type="project" value="TreeGrafter"/>
</dbReference>
<dbReference type="InterPro" id="IPR035984">
    <property type="entry name" value="Acyl-CoA-binding_sf"/>
</dbReference>
<evidence type="ECO:0000256" key="2">
    <source>
        <dbReference type="SAM" id="MobiDB-lite"/>
    </source>
</evidence>
<dbReference type="OrthoDB" id="346910at2759"/>
<accession>V5HYI7</accession>
<evidence type="ECO:0000259" key="4">
    <source>
        <dbReference type="PROSITE" id="PS51228"/>
    </source>
</evidence>
<feature type="compositionally biased region" description="Basic and acidic residues" evidence="2">
    <location>
        <begin position="175"/>
        <end position="185"/>
    </location>
</feature>
<dbReference type="InParanoid" id="V5HYI7"/>
<keyword evidence="6" id="KW-1185">Reference proteome</keyword>
<keyword evidence="3" id="KW-1133">Transmembrane helix</keyword>
<dbReference type="HOGENOM" id="CLU_043304_1_0_1"/>
<keyword evidence="1" id="KW-0446">Lipid-binding</keyword>
<organism evidence="5 6">
    <name type="scientific">Byssochlamys spectabilis (strain No. 5 / NBRC 109023)</name>
    <name type="common">Paecilomyces variotii</name>
    <dbReference type="NCBI Taxonomy" id="1356009"/>
    <lineage>
        <taxon>Eukaryota</taxon>
        <taxon>Fungi</taxon>
        <taxon>Dikarya</taxon>
        <taxon>Ascomycota</taxon>
        <taxon>Pezizomycotina</taxon>
        <taxon>Eurotiomycetes</taxon>
        <taxon>Eurotiomycetidae</taxon>
        <taxon>Eurotiales</taxon>
        <taxon>Thermoascaceae</taxon>
        <taxon>Paecilomyces</taxon>
    </lineage>
</organism>